<dbReference type="InterPro" id="IPR052515">
    <property type="entry name" value="Gfo/Idh/MocA_Oxidoreductase"/>
</dbReference>
<dbReference type="STRING" id="270498.CHK_2242"/>
<evidence type="ECO:0000313" key="4">
    <source>
        <dbReference type="Proteomes" id="UP000034076"/>
    </source>
</evidence>
<dbReference type="Proteomes" id="UP000034076">
    <property type="component" value="Unassembled WGS sequence"/>
</dbReference>
<organism evidence="3 4">
    <name type="scientific">Christensenella hongkongensis</name>
    <dbReference type="NCBI Taxonomy" id="270498"/>
    <lineage>
        <taxon>Bacteria</taxon>
        <taxon>Bacillati</taxon>
        <taxon>Bacillota</taxon>
        <taxon>Clostridia</taxon>
        <taxon>Christensenellales</taxon>
        <taxon>Christensenellaceae</taxon>
        <taxon>Christensenella</taxon>
    </lineage>
</organism>
<feature type="domain" description="Gfo/Idh/MocA-like oxidoreductase N-terminal" evidence="1">
    <location>
        <begin position="1"/>
        <end position="121"/>
    </location>
</feature>
<evidence type="ECO:0000313" key="3">
    <source>
        <dbReference type="EMBL" id="KKI50179.1"/>
    </source>
</evidence>
<name>A0A0M2NCG4_9FIRM</name>
<dbReference type="EMBL" id="LAYJ01000112">
    <property type="protein sequence ID" value="KKI50179.1"/>
    <property type="molecule type" value="Genomic_DNA"/>
</dbReference>
<dbReference type="Pfam" id="PF22725">
    <property type="entry name" value="GFO_IDH_MocA_C3"/>
    <property type="match status" value="1"/>
</dbReference>
<dbReference type="SUPFAM" id="SSF55347">
    <property type="entry name" value="Glyceraldehyde-3-phosphate dehydrogenase-like, C-terminal domain"/>
    <property type="match status" value="1"/>
</dbReference>
<dbReference type="Pfam" id="PF01408">
    <property type="entry name" value="GFO_IDH_MocA"/>
    <property type="match status" value="1"/>
</dbReference>
<dbReference type="AlphaFoldDB" id="A0A0M2NCG4"/>
<dbReference type="RefSeq" id="WP_046444061.1">
    <property type="nucleotide sequence ID" value="NZ_LAYJ01000112.1"/>
</dbReference>
<proteinExistence type="predicted"/>
<dbReference type="InterPro" id="IPR000683">
    <property type="entry name" value="Gfo/Idh/MocA-like_OxRdtase_N"/>
</dbReference>
<keyword evidence="4" id="KW-1185">Reference proteome</keyword>
<dbReference type="Gene3D" id="3.30.360.10">
    <property type="entry name" value="Dihydrodipicolinate Reductase, domain 2"/>
    <property type="match status" value="1"/>
</dbReference>
<comment type="caution">
    <text evidence="3">The sequence shown here is derived from an EMBL/GenBank/DDBJ whole genome shotgun (WGS) entry which is preliminary data.</text>
</comment>
<dbReference type="GO" id="GO:0000166">
    <property type="term" value="F:nucleotide binding"/>
    <property type="evidence" value="ECO:0007669"/>
    <property type="project" value="InterPro"/>
</dbReference>
<evidence type="ECO:0000259" key="1">
    <source>
        <dbReference type="Pfam" id="PF01408"/>
    </source>
</evidence>
<evidence type="ECO:0000259" key="2">
    <source>
        <dbReference type="Pfam" id="PF22725"/>
    </source>
</evidence>
<accession>A0A0M2NCG4</accession>
<dbReference type="Gene3D" id="3.40.50.720">
    <property type="entry name" value="NAD(P)-binding Rossmann-like Domain"/>
    <property type="match status" value="1"/>
</dbReference>
<dbReference type="PANTHER" id="PTHR43249:SF1">
    <property type="entry name" value="D-GLUCOSIDE 3-DEHYDROGENASE"/>
    <property type="match status" value="1"/>
</dbReference>
<dbReference type="OrthoDB" id="9815825at2"/>
<dbReference type="SUPFAM" id="SSF51735">
    <property type="entry name" value="NAD(P)-binding Rossmann-fold domains"/>
    <property type="match status" value="1"/>
</dbReference>
<feature type="domain" description="GFO/IDH/MocA-like oxidoreductase" evidence="2">
    <location>
        <begin position="129"/>
        <end position="256"/>
    </location>
</feature>
<protein>
    <submittedName>
        <fullName evidence="3">Oxidoreductase</fullName>
    </submittedName>
</protein>
<dbReference type="InterPro" id="IPR036291">
    <property type="entry name" value="NAD(P)-bd_dom_sf"/>
</dbReference>
<dbReference type="InterPro" id="IPR055170">
    <property type="entry name" value="GFO_IDH_MocA-like_dom"/>
</dbReference>
<sequence>MKWGIIGTGDIADCAFMPGFRQAEDCEMIAVADKFPEKAQEFAKTHNIPKAYDTIEELLADPEVEIVYIATPVFAHCELAVKAANAKKNILLEKPMAMNVEECEKIEEAVKANGVKIQIGHMLRFHKAHQHIKELIDNGDLGKIGTAHSQMSYYRGEYGPDGEPLWLARKELSGGGSMLDMGIHCVDLMRYWLGDVKEVIAFADTIGNELSDKYSVEDICTAVLKFENGAQAVVDATVVTENCRYMCEVYGSKGSAYGVGTVFRNPDGQCVVNIGGEQEYEYEPKNLFAAEIEALQDAIKNDTPTNPGAQDGKKAVEIVLACYEASDNGKTVVLGK</sequence>
<gene>
    <name evidence="3" type="ORF">CHK_2242</name>
</gene>
<reference evidence="3 4" key="1">
    <citation type="submission" date="2015-04" db="EMBL/GenBank/DDBJ databases">
        <title>Draft genome sequence of bacteremic isolate Catabacter hongkongensis type strain HKU16T.</title>
        <authorList>
            <person name="Lau S.K."/>
            <person name="Teng J.L."/>
            <person name="Huang Y."/>
            <person name="Curreem S.O."/>
            <person name="Tsui S.K."/>
            <person name="Woo P.C."/>
        </authorList>
    </citation>
    <scope>NUCLEOTIDE SEQUENCE [LARGE SCALE GENOMIC DNA]</scope>
    <source>
        <strain evidence="3 4">HKU16</strain>
    </source>
</reference>
<dbReference type="PANTHER" id="PTHR43249">
    <property type="entry name" value="UDP-N-ACETYL-2-AMINO-2-DEOXY-D-GLUCURONATE OXIDASE"/>
    <property type="match status" value="1"/>
</dbReference>